<feature type="signal peptide" evidence="2">
    <location>
        <begin position="1"/>
        <end position="23"/>
    </location>
</feature>
<proteinExistence type="predicted"/>
<dbReference type="Proteomes" id="UP000267535">
    <property type="component" value="Unassembled WGS sequence"/>
</dbReference>
<dbReference type="OrthoDB" id="5520910at2"/>
<dbReference type="InterPro" id="IPR002321">
    <property type="entry name" value="Cyt_c_II"/>
</dbReference>
<evidence type="ECO:0000313" key="4">
    <source>
        <dbReference type="Proteomes" id="UP000267535"/>
    </source>
</evidence>
<reference evidence="3 4" key="1">
    <citation type="submission" date="2018-11" db="EMBL/GenBank/DDBJ databases">
        <title>The draft genome sequence of Amphritea balenae JAMM 1525T.</title>
        <authorList>
            <person name="Fang Z."/>
            <person name="Zhang Y."/>
            <person name="Han X."/>
        </authorList>
    </citation>
    <scope>NUCLEOTIDE SEQUENCE [LARGE SCALE GENOMIC DNA]</scope>
    <source>
        <strain evidence="3 4">JAMM 1525</strain>
    </source>
</reference>
<dbReference type="PROSITE" id="PS51009">
    <property type="entry name" value="CYTCII"/>
    <property type="match status" value="1"/>
</dbReference>
<keyword evidence="4" id="KW-1185">Reference proteome</keyword>
<evidence type="ECO:0000256" key="1">
    <source>
        <dbReference type="SAM" id="MobiDB-lite"/>
    </source>
</evidence>
<dbReference type="SUPFAM" id="SSF47175">
    <property type="entry name" value="Cytochromes"/>
    <property type="match status" value="1"/>
</dbReference>
<dbReference type="Gene3D" id="1.20.120.10">
    <property type="entry name" value="Cytochrome c/b562"/>
    <property type="match status" value="1"/>
</dbReference>
<organism evidence="3 4">
    <name type="scientific">Amphritea balenae</name>
    <dbReference type="NCBI Taxonomy" id="452629"/>
    <lineage>
        <taxon>Bacteria</taxon>
        <taxon>Pseudomonadati</taxon>
        <taxon>Pseudomonadota</taxon>
        <taxon>Gammaproteobacteria</taxon>
        <taxon>Oceanospirillales</taxon>
        <taxon>Oceanospirillaceae</taxon>
        <taxon>Amphritea</taxon>
    </lineage>
</organism>
<protein>
    <submittedName>
        <fullName evidence="3">Cytochrome c</fullName>
    </submittedName>
</protein>
<accession>A0A3P1SWX8</accession>
<dbReference type="RefSeq" id="WP_124924774.1">
    <property type="nucleotide sequence ID" value="NZ_BMOH01000001.1"/>
</dbReference>
<dbReference type="GO" id="GO:0009055">
    <property type="term" value="F:electron transfer activity"/>
    <property type="evidence" value="ECO:0007669"/>
    <property type="project" value="InterPro"/>
</dbReference>
<comment type="caution">
    <text evidence="3">The sequence shown here is derived from an EMBL/GenBank/DDBJ whole genome shotgun (WGS) entry which is preliminary data.</text>
</comment>
<dbReference type="GO" id="GO:0005506">
    <property type="term" value="F:iron ion binding"/>
    <property type="evidence" value="ECO:0007669"/>
    <property type="project" value="InterPro"/>
</dbReference>
<name>A0A3P1SWX8_9GAMM</name>
<sequence length="206" mass="22901">MLRTVIATLFIFSTILTSQIVTAHGGATGIVKERMDLMDDMKGAVKKISAIFKGETEHNPDTIRNAAVVIRDHSGEAMTRLFPQDSLSSHSEAKPAIWKEWERFNQLSDRQIKLAQGLYNAAENKSQQESMTGSESMMGSQSMMGQPATNPAATSAMMGTDTMIRADEKMLHMEDPDYLGTMPANQVFKMLTDNCSACHERYRVEM</sequence>
<dbReference type="EMBL" id="RQXV01000001">
    <property type="protein sequence ID" value="RRD01701.1"/>
    <property type="molecule type" value="Genomic_DNA"/>
</dbReference>
<dbReference type="GO" id="GO:0020037">
    <property type="term" value="F:heme binding"/>
    <property type="evidence" value="ECO:0007669"/>
    <property type="project" value="InterPro"/>
</dbReference>
<dbReference type="Pfam" id="PF01322">
    <property type="entry name" value="Cytochrom_C_2"/>
    <property type="match status" value="1"/>
</dbReference>
<dbReference type="GO" id="GO:0022900">
    <property type="term" value="P:electron transport chain"/>
    <property type="evidence" value="ECO:0007669"/>
    <property type="project" value="InterPro"/>
</dbReference>
<feature type="chain" id="PRO_5017985195" evidence="2">
    <location>
        <begin position="24"/>
        <end position="206"/>
    </location>
</feature>
<evidence type="ECO:0000256" key="2">
    <source>
        <dbReference type="SAM" id="SignalP"/>
    </source>
</evidence>
<feature type="region of interest" description="Disordered" evidence="1">
    <location>
        <begin position="123"/>
        <end position="154"/>
    </location>
</feature>
<dbReference type="AlphaFoldDB" id="A0A3P1SWX8"/>
<keyword evidence="2" id="KW-0732">Signal</keyword>
<dbReference type="InterPro" id="IPR010980">
    <property type="entry name" value="Cyt_c/b562"/>
</dbReference>
<gene>
    <name evidence="3" type="ORF">EHS89_03870</name>
</gene>
<feature type="compositionally biased region" description="Low complexity" evidence="1">
    <location>
        <begin position="127"/>
        <end position="146"/>
    </location>
</feature>
<evidence type="ECO:0000313" key="3">
    <source>
        <dbReference type="EMBL" id="RRD01701.1"/>
    </source>
</evidence>